<proteinExistence type="predicted"/>
<dbReference type="Pfam" id="PF13635">
    <property type="entry name" value="DUF4143"/>
    <property type="match status" value="1"/>
</dbReference>
<dbReference type="InterPro" id="IPR025420">
    <property type="entry name" value="DUF4143"/>
</dbReference>
<name>A0A3B1B1Y9_9ZZZZ</name>
<dbReference type="InterPro" id="IPR003593">
    <property type="entry name" value="AAA+_ATPase"/>
</dbReference>
<organism evidence="2">
    <name type="scientific">hydrothermal vent metagenome</name>
    <dbReference type="NCBI Taxonomy" id="652676"/>
    <lineage>
        <taxon>unclassified sequences</taxon>
        <taxon>metagenomes</taxon>
        <taxon>ecological metagenomes</taxon>
    </lineage>
</organism>
<reference evidence="2" key="1">
    <citation type="submission" date="2018-06" db="EMBL/GenBank/DDBJ databases">
        <authorList>
            <person name="Zhirakovskaya E."/>
        </authorList>
    </citation>
    <scope>NUCLEOTIDE SEQUENCE</scope>
</reference>
<feature type="domain" description="AAA+ ATPase" evidence="1">
    <location>
        <begin position="21"/>
        <end position="149"/>
    </location>
</feature>
<gene>
    <name evidence="2" type="ORF">MNBD_GAMMA26-657</name>
</gene>
<accession>A0A3B1B1Y9</accession>
<evidence type="ECO:0000259" key="1">
    <source>
        <dbReference type="SMART" id="SM00382"/>
    </source>
</evidence>
<sequence>MANLLARRELSYIQEWSDRTNRKPLVIRGARQVGKSTLVRQFARESGLHLFEINFERNPEYREAFSVKDPDQVISTLQLLADDNIVAGKTLLFLDEIQAAPEALAVLRYFYEEQPALHIIAAGSLLEFTLADAQFSMPVGRIEYLHLGAMQFEDFLIAVGQSRIVAYLQNLSLEDIRNNALPSVIHKKCMTYLKQFWITGGLPEVIAEYAERDDFAQVARIQQNIVATYRDDFNKYSHGTLKQLVQLVFDQLPAMVGRKFKYAHVSRDYRAAELEKALQHLCHARIATKVFHTSANGVPLAAEVNPRFFKALYLDIGLLCAALNLNVLDLGKEDLSLINKGALAEQFIGQHLLYSELYYQKPELYYWVRETKSAAAEIDYLISSGQHIVPVEIKAGTTGTLKSVHQFLKEKKQHFALRFNADVPSLLNDTKKLTDGSTLNYELLSLPLYLIGQTSRLTSACLSSA</sequence>
<dbReference type="Pfam" id="PF13173">
    <property type="entry name" value="AAA_14"/>
    <property type="match status" value="1"/>
</dbReference>
<dbReference type="Gene3D" id="3.40.50.300">
    <property type="entry name" value="P-loop containing nucleotide triphosphate hydrolases"/>
    <property type="match status" value="1"/>
</dbReference>
<dbReference type="AlphaFoldDB" id="A0A3B1B1Y9"/>
<protein>
    <submittedName>
        <fullName evidence="2">Predicted ATPase (AAA+ superfamily)</fullName>
    </submittedName>
</protein>
<dbReference type="PANTHER" id="PTHR33295:SF7">
    <property type="entry name" value="ATPASE"/>
    <property type="match status" value="1"/>
</dbReference>
<dbReference type="InterPro" id="IPR041682">
    <property type="entry name" value="AAA_14"/>
</dbReference>
<dbReference type="SUPFAM" id="SSF52540">
    <property type="entry name" value="P-loop containing nucleoside triphosphate hydrolases"/>
    <property type="match status" value="1"/>
</dbReference>
<dbReference type="SMART" id="SM00382">
    <property type="entry name" value="AAA"/>
    <property type="match status" value="1"/>
</dbReference>
<dbReference type="EMBL" id="UOFX01000010">
    <property type="protein sequence ID" value="VAX06004.1"/>
    <property type="molecule type" value="Genomic_DNA"/>
</dbReference>
<dbReference type="PANTHER" id="PTHR33295">
    <property type="entry name" value="ATPASE"/>
    <property type="match status" value="1"/>
</dbReference>
<dbReference type="InterPro" id="IPR027417">
    <property type="entry name" value="P-loop_NTPase"/>
</dbReference>
<dbReference type="CDD" id="cd00009">
    <property type="entry name" value="AAA"/>
    <property type="match status" value="1"/>
</dbReference>
<evidence type="ECO:0000313" key="2">
    <source>
        <dbReference type="EMBL" id="VAX06004.1"/>
    </source>
</evidence>